<evidence type="ECO:0000313" key="2">
    <source>
        <dbReference type="EMBL" id="SBS82142.1"/>
    </source>
</evidence>
<protein>
    <submittedName>
        <fullName evidence="2">Unspecified product</fullName>
    </submittedName>
</protein>
<dbReference type="EMBL" id="FLQU01000197">
    <property type="protein sequence ID" value="SBS82142.1"/>
    <property type="molecule type" value="Genomic_DNA"/>
</dbReference>
<dbReference type="Proteomes" id="UP000078560">
    <property type="component" value="Unassembled WGS sequence"/>
</dbReference>
<sequence length="100" mass="11541">MNDGYGKEFGSFHMSDNSTFYDIPTTFRSFFCGGYTSRYKIKSISNCERNIMSGELYKTVKSNEFFHHKSYVSTGTSFLITGLTVLGIIFIFFMIYKVKI</sequence>
<evidence type="ECO:0000313" key="3">
    <source>
        <dbReference type="Proteomes" id="UP000078560"/>
    </source>
</evidence>
<keyword evidence="1" id="KW-1133">Transmembrane helix</keyword>
<dbReference type="AlphaFoldDB" id="A0A1A8VR48"/>
<keyword evidence="1" id="KW-0812">Transmembrane</keyword>
<name>A0A1A8VR48_PLAOA</name>
<keyword evidence="1" id="KW-0472">Membrane</keyword>
<feature type="transmembrane region" description="Helical" evidence="1">
    <location>
        <begin position="78"/>
        <end position="96"/>
    </location>
</feature>
<organism evidence="2 3">
    <name type="scientific">Plasmodium ovale curtisi</name>
    <dbReference type="NCBI Taxonomy" id="864141"/>
    <lineage>
        <taxon>Eukaryota</taxon>
        <taxon>Sar</taxon>
        <taxon>Alveolata</taxon>
        <taxon>Apicomplexa</taxon>
        <taxon>Aconoidasida</taxon>
        <taxon>Haemosporida</taxon>
        <taxon>Plasmodiidae</taxon>
        <taxon>Plasmodium</taxon>
        <taxon>Plasmodium (Plasmodium)</taxon>
    </lineage>
</organism>
<accession>A0A1A8VR48</accession>
<reference evidence="3" key="1">
    <citation type="submission" date="2016-05" db="EMBL/GenBank/DDBJ databases">
        <authorList>
            <person name="Naeem Raeece"/>
        </authorList>
    </citation>
    <scope>NUCLEOTIDE SEQUENCE [LARGE SCALE GENOMIC DNA]</scope>
</reference>
<proteinExistence type="predicted"/>
<evidence type="ECO:0000256" key="1">
    <source>
        <dbReference type="SAM" id="Phobius"/>
    </source>
</evidence>
<gene>
    <name evidence="2" type="ORF">POVCU2_0014110</name>
</gene>